<reference evidence="9 10" key="1">
    <citation type="submission" date="2016-10" db="EMBL/GenBank/DDBJ databases">
        <authorList>
            <person name="de Groot N.N."/>
        </authorList>
    </citation>
    <scope>NUCLEOTIDE SEQUENCE [LARGE SCALE GENOMIC DNA]</scope>
    <source>
        <strain evidence="9 10">JCM 21544</strain>
    </source>
</reference>
<evidence type="ECO:0000256" key="2">
    <source>
        <dbReference type="ARBA" id="ARBA00022475"/>
    </source>
</evidence>
<feature type="domain" description="Mce/MlaD" evidence="8">
    <location>
        <begin position="280"/>
        <end position="371"/>
    </location>
</feature>
<feature type="transmembrane region" description="Helical" evidence="7">
    <location>
        <begin position="12"/>
        <end position="34"/>
    </location>
</feature>
<feature type="domain" description="Mce/MlaD" evidence="8">
    <location>
        <begin position="633"/>
        <end position="693"/>
    </location>
</feature>
<dbReference type="AlphaFoldDB" id="A0A1G9JW69"/>
<dbReference type="Proteomes" id="UP000198706">
    <property type="component" value="Unassembled WGS sequence"/>
</dbReference>
<dbReference type="InterPro" id="IPR051800">
    <property type="entry name" value="PqiA-PqiB_transport"/>
</dbReference>
<dbReference type="RefSeq" id="WP_084335763.1">
    <property type="nucleotide sequence ID" value="NZ_FNFD01000020.1"/>
</dbReference>
<keyword evidence="2" id="KW-1003">Cell membrane</keyword>
<evidence type="ECO:0000313" key="10">
    <source>
        <dbReference type="Proteomes" id="UP000198706"/>
    </source>
</evidence>
<dbReference type="InterPro" id="IPR003399">
    <property type="entry name" value="Mce/MlaD"/>
</dbReference>
<dbReference type="GO" id="GO:0005886">
    <property type="term" value="C:plasma membrane"/>
    <property type="evidence" value="ECO:0007669"/>
    <property type="project" value="UniProtKB-SubCell"/>
</dbReference>
<sequence>MTDLPTARTRPASNWSAIWVLPLIALLIGGWLAWRAYNQAGIEIQVLFDSGEGIQVNKTEVIYKGMPIGKVVALALDEQGDNRGVVATLEMNKEVEPYLRSDTRFWLVKPSVTLAGITGLETLVSGNYIAASPGGGEPAKRFKALSEAPPLSDQIPGLHLTLKAERLGSLNRDSPVFYKQIQVGKVKNYVLADDQRTVEIKVYIEPTYASLVRKHTRFWNASGITVDAGLSGVKFRSESLASIVAGGIAFATPENRSDSPPTDPSIPFRLYEDFDAAQAGIRVRLKLTDFEGLEAGRTPVMYKGLQAGTLKTLKVDPELNSATAELTMDPLAEDYLVDGTEFWVVKPSISLAGITGLEALVKGNYIAVRPGEKGGVPKRDFVARAKAPPLDLGAPGLHLVLFSDNLGSLDIGSPVLYKQVKVGSVQSFQFSRDQKQVVLGVHIEPEYSSLVNSSTRFWNASGIRLSGGLSGIEVKSESLQSLLAGGVAFETPDPQAPSGKRIQRFKLYDDRDSALQQGVEIEIRAESGDGLRPGTPIRYKGLDVGRIDSVELTEDMQAVVLRARITEAAERIARDGTQFWVVKPELGLVRTANLETLVSGQYLEVMPAARGAARQTRFTALPQAPTLSARESGLELVLSAPRRGSIKPGVPVTYREVTVGRVTGYELGPNADRVLVRILIEPRYTPLVRSGSRFWNASGFGFDFGLFKGASVRTESVEALLEGGIAFATPEGEQMGLPAKPGQTFALFSEAKEEWLLWAPKIALEESNGR</sequence>
<dbReference type="EMBL" id="FNFD01000020">
    <property type="protein sequence ID" value="SDL41526.1"/>
    <property type="molecule type" value="Genomic_DNA"/>
</dbReference>
<keyword evidence="3" id="KW-0997">Cell inner membrane</keyword>
<feature type="domain" description="Mce/MlaD" evidence="8">
    <location>
        <begin position="396"/>
        <end position="456"/>
    </location>
</feature>
<evidence type="ECO:0000313" key="9">
    <source>
        <dbReference type="EMBL" id="SDL41526.1"/>
    </source>
</evidence>
<organism evidence="9 10">
    <name type="scientific">Pseudomonas indica</name>
    <dbReference type="NCBI Taxonomy" id="137658"/>
    <lineage>
        <taxon>Bacteria</taxon>
        <taxon>Pseudomonadati</taxon>
        <taxon>Pseudomonadota</taxon>
        <taxon>Gammaproteobacteria</taxon>
        <taxon>Pseudomonadales</taxon>
        <taxon>Pseudomonadaceae</taxon>
        <taxon>Pseudomonas</taxon>
    </lineage>
</organism>
<accession>A0A1G9JW69</accession>
<keyword evidence="10" id="KW-1185">Reference proteome</keyword>
<evidence type="ECO:0000256" key="5">
    <source>
        <dbReference type="ARBA" id="ARBA00022989"/>
    </source>
</evidence>
<gene>
    <name evidence="9" type="ORF">SAMN05216186_12060</name>
</gene>
<protein>
    <submittedName>
        <fullName evidence="9">Paraquat-inducible protein B</fullName>
    </submittedName>
</protein>
<dbReference type="Pfam" id="PF02470">
    <property type="entry name" value="MlaD"/>
    <property type="match status" value="6"/>
</dbReference>
<evidence type="ECO:0000256" key="3">
    <source>
        <dbReference type="ARBA" id="ARBA00022519"/>
    </source>
</evidence>
<keyword evidence="5 7" id="KW-1133">Transmembrane helix</keyword>
<keyword evidence="6 7" id="KW-0472">Membrane</keyword>
<name>A0A1G9JW69_9PSED</name>
<evidence type="ECO:0000256" key="6">
    <source>
        <dbReference type="ARBA" id="ARBA00023136"/>
    </source>
</evidence>
<feature type="domain" description="Mce/MlaD" evidence="8">
    <location>
        <begin position="41"/>
        <end position="134"/>
    </location>
</feature>
<proteinExistence type="predicted"/>
<dbReference type="PANTHER" id="PTHR30462:SF0">
    <property type="entry name" value="INTERMEMBRANE TRANSPORT PROTEIN YEBT"/>
    <property type="match status" value="1"/>
</dbReference>
<keyword evidence="4 7" id="KW-0812">Transmembrane</keyword>
<evidence type="ECO:0000259" key="8">
    <source>
        <dbReference type="Pfam" id="PF02470"/>
    </source>
</evidence>
<feature type="domain" description="Mce/MlaD" evidence="8">
    <location>
        <begin position="157"/>
        <end position="226"/>
    </location>
</feature>
<dbReference type="PANTHER" id="PTHR30462">
    <property type="entry name" value="INTERMEMBRANE TRANSPORT PROTEIN PQIB-RELATED"/>
    <property type="match status" value="1"/>
</dbReference>
<dbReference type="STRING" id="137658.SAMN05216186_12060"/>
<comment type="subcellular location">
    <subcellularLocation>
        <location evidence="1">Cell inner membrane</location>
    </subcellularLocation>
</comment>
<evidence type="ECO:0000256" key="1">
    <source>
        <dbReference type="ARBA" id="ARBA00004533"/>
    </source>
</evidence>
<evidence type="ECO:0000256" key="4">
    <source>
        <dbReference type="ARBA" id="ARBA00022692"/>
    </source>
</evidence>
<feature type="domain" description="Mce/MlaD" evidence="8">
    <location>
        <begin position="518"/>
        <end position="607"/>
    </location>
</feature>
<evidence type="ECO:0000256" key="7">
    <source>
        <dbReference type="SAM" id="Phobius"/>
    </source>
</evidence>